<dbReference type="RefSeq" id="WP_110043486.1">
    <property type="nucleotide sequence ID" value="NZ_CP054612.1"/>
</dbReference>
<evidence type="ECO:0000313" key="2">
    <source>
        <dbReference type="EMBL" id="PWW05652.1"/>
    </source>
</evidence>
<dbReference type="InterPro" id="IPR018730">
    <property type="entry name" value="DUF2273"/>
</dbReference>
<keyword evidence="1" id="KW-0472">Membrane</keyword>
<dbReference type="AlphaFoldDB" id="A0A2V2YWJ4"/>
<organism evidence="2 3">
    <name type="scientific">Paenibacillus cellulosilyticus</name>
    <dbReference type="NCBI Taxonomy" id="375489"/>
    <lineage>
        <taxon>Bacteria</taxon>
        <taxon>Bacillati</taxon>
        <taxon>Bacillota</taxon>
        <taxon>Bacilli</taxon>
        <taxon>Bacillales</taxon>
        <taxon>Paenibacillaceae</taxon>
        <taxon>Paenibacillus</taxon>
    </lineage>
</organism>
<keyword evidence="3" id="KW-1185">Reference proteome</keyword>
<gene>
    <name evidence="2" type="ORF">DFQ01_104213</name>
</gene>
<dbReference type="OrthoDB" id="1798631at2"/>
<dbReference type="EMBL" id="QGTQ01000004">
    <property type="protein sequence ID" value="PWW05652.1"/>
    <property type="molecule type" value="Genomic_DNA"/>
</dbReference>
<comment type="caution">
    <text evidence="2">The sequence shown here is derived from an EMBL/GenBank/DDBJ whole genome shotgun (WGS) entry which is preliminary data.</text>
</comment>
<evidence type="ECO:0000256" key="1">
    <source>
        <dbReference type="SAM" id="Phobius"/>
    </source>
</evidence>
<accession>A0A2V2YWJ4</accession>
<dbReference type="Proteomes" id="UP000246635">
    <property type="component" value="Unassembled WGS sequence"/>
</dbReference>
<proteinExistence type="predicted"/>
<keyword evidence="1" id="KW-0812">Transmembrane</keyword>
<sequence>MWKQWLNEYPGRIAGAAAGFLLGVVYLIVGFWDMLVFAFLITVGFVLGKRVDKGEGPLLPWSKVVDWVDRLLSRQRPFR</sequence>
<protein>
    <submittedName>
        <fullName evidence="2">Small integral membrane protein DUF2273</fullName>
    </submittedName>
</protein>
<name>A0A2V2YWJ4_9BACL</name>
<dbReference type="Pfam" id="PF10031">
    <property type="entry name" value="DUF2273"/>
    <property type="match status" value="1"/>
</dbReference>
<feature type="transmembrane region" description="Helical" evidence="1">
    <location>
        <begin position="20"/>
        <end position="47"/>
    </location>
</feature>
<evidence type="ECO:0000313" key="3">
    <source>
        <dbReference type="Proteomes" id="UP000246635"/>
    </source>
</evidence>
<keyword evidence="1" id="KW-1133">Transmembrane helix</keyword>
<reference evidence="2 3" key="1">
    <citation type="submission" date="2018-05" db="EMBL/GenBank/DDBJ databases">
        <title>Genomic Encyclopedia of Type Strains, Phase III (KMG-III): the genomes of soil and plant-associated and newly described type strains.</title>
        <authorList>
            <person name="Whitman W."/>
        </authorList>
    </citation>
    <scope>NUCLEOTIDE SEQUENCE [LARGE SCALE GENOMIC DNA]</scope>
    <source>
        <strain evidence="2 3">CECT 5696</strain>
    </source>
</reference>